<dbReference type="EMBL" id="NMVJ01000008">
    <property type="protein sequence ID" value="OYN89743.1"/>
    <property type="molecule type" value="Genomic_DNA"/>
</dbReference>
<protein>
    <recommendedName>
        <fullName evidence="6">DUF1003 domain-containing protein</fullName>
    </recommendedName>
</protein>
<evidence type="ECO:0000313" key="2">
    <source>
        <dbReference type="EMBL" id="OYN89589.1"/>
    </source>
</evidence>
<evidence type="ECO:0000313" key="3">
    <source>
        <dbReference type="EMBL" id="OYN89743.1"/>
    </source>
</evidence>
<sequence>MPVDHDALSTPGRRQPSLLPRVSVDGDAFGAFAESFARFMGTARFLLWMTVFIVVWVSWNTLLPEAVRFDEYPFIFLTFALSLQASYSAPLILLAQNRQEARDRISAEADRAQARQSRADTDFLARELASVRFNIGELATRDYIRSEMRGDMADELADAVAEKVLARLRDADAR</sequence>
<name>A0A255EDH6_9ACTN</name>
<dbReference type="Pfam" id="PF06210">
    <property type="entry name" value="DUF1003"/>
    <property type="match status" value="1"/>
</dbReference>
<dbReference type="OrthoDB" id="9795736at2"/>
<dbReference type="Proteomes" id="UP000216533">
    <property type="component" value="Unassembled WGS sequence"/>
</dbReference>
<evidence type="ECO:0000256" key="1">
    <source>
        <dbReference type="SAM" id="Phobius"/>
    </source>
</evidence>
<evidence type="ECO:0000313" key="4">
    <source>
        <dbReference type="Proteomes" id="UP000216300"/>
    </source>
</evidence>
<proteinExistence type="predicted"/>
<dbReference type="InterPro" id="IPR010406">
    <property type="entry name" value="DUF1003"/>
</dbReference>
<dbReference type="RefSeq" id="WP_094449795.1">
    <property type="nucleotide sequence ID" value="NZ_NMVI01000008.1"/>
</dbReference>
<keyword evidence="1" id="KW-0812">Transmembrane</keyword>
<accession>A0A255ENP0</accession>
<feature type="transmembrane region" description="Helical" evidence="1">
    <location>
        <begin position="45"/>
        <end position="62"/>
    </location>
</feature>
<accession>A0A255EDH6</accession>
<gene>
    <name evidence="3" type="ORF">CGZ91_09475</name>
    <name evidence="2" type="ORF">CGZ92_02380</name>
</gene>
<keyword evidence="4" id="KW-1185">Reference proteome</keyword>
<comment type="caution">
    <text evidence="2">The sequence shown here is derived from an EMBL/GenBank/DDBJ whole genome shotgun (WGS) entry which is preliminary data.</text>
</comment>
<dbReference type="PANTHER" id="PTHR41386">
    <property type="entry name" value="INTEGRAL MEMBRANE PROTEIN-RELATED"/>
    <property type="match status" value="1"/>
</dbReference>
<keyword evidence="1" id="KW-1133">Transmembrane helix</keyword>
<evidence type="ECO:0008006" key="6">
    <source>
        <dbReference type="Google" id="ProtNLM"/>
    </source>
</evidence>
<organism evidence="2 5">
    <name type="scientific">Parenemella sanctibonifatiensis</name>
    <dbReference type="NCBI Taxonomy" id="2016505"/>
    <lineage>
        <taxon>Bacteria</taxon>
        <taxon>Bacillati</taxon>
        <taxon>Actinomycetota</taxon>
        <taxon>Actinomycetes</taxon>
        <taxon>Propionibacteriales</taxon>
        <taxon>Propionibacteriaceae</taxon>
        <taxon>Parenemella</taxon>
    </lineage>
</organism>
<feature type="transmembrane region" description="Helical" evidence="1">
    <location>
        <begin position="74"/>
        <end position="95"/>
    </location>
</feature>
<evidence type="ECO:0000313" key="5">
    <source>
        <dbReference type="Proteomes" id="UP000216533"/>
    </source>
</evidence>
<reference evidence="4 5" key="1">
    <citation type="submission" date="2017-07" db="EMBL/GenBank/DDBJ databases">
        <title>Draft whole genome sequences of clinical Proprionibacteriaceae strains.</title>
        <authorList>
            <person name="Bernier A.-M."/>
            <person name="Bernard K."/>
            <person name="Domingo M.-C."/>
        </authorList>
    </citation>
    <scope>NUCLEOTIDE SEQUENCE [LARGE SCALE GENOMIC DNA]</scope>
    <source>
        <strain evidence="3 4">NML 150081</strain>
        <strain evidence="2 5">NML 160184</strain>
    </source>
</reference>
<dbReference type="PANTHER" id="PTHR41386:SF1">
    <property type="entry name" value="MEMBRANE PROTEIN"/>
    <property type="match status" value="1"/>
</dbReference>
<dbReference type="AlphaFoldDB" id="A0A255EDH6"/>
<dbReference type="EMBL" id="NMVI01000008">
    <property type="protein sequence ID" value="OYN89589.1"/>
    <property type="molecule type" value="Genomic_DNA"/>
</dbReference>
<dbReference type="Proteomes" id="UP000216300">
    <property type="component" value="Unassembled WGS sequence"/>
</dbReference>
<keyword evidence="1" id="KW-0472">Membrane</keyword>